<dbReference type="InterPro" id="IPR018229">
    <property type="entry name" value="Rhodopsin_retinal_BS"/>
</dbReference>
<keyword evidence="5 11" id="KW-0812">Transmembrane</keyword>
<evidence type="ECO:0000256" key="6">
    <source>
        <dbReference type="ARBA" id="ARBA00022925"/>
    </source>
</evidence>
<evidence type="ECO:0000256" key="5">
    <source>
        <dbReference type="ARBA" id="ARBA00022692"/>
    </source>
</evidence>
<keyword evidence="8" id="KW-0157">Chromophore</keyword>
<keyword evidence="7 11" id="KW-1133">Transmembrane helix</keyword>
<keyword evidence="13" id="KW-1185">Reference proteome</keyword>
<dbReference type="RefSeq" id="WP_264778431.1">
    <property type="nucleotide sequence ID" value="NZ_AP026562.1"/>
</dbReference>
<organism evidence="12 13">
    <name type="scientific">Deinococcus aetherius</name>
    <dbReference type="NCBI Taxonomy" id="200252"/>
    <lineage>
        <taxon>Bacteria</taxon>
        <taxon>Thermotogati</taxon>
        <taxon>Deinococcota</taxon>
        <taxon>Deinococci</taxon>
        <taxon>Deinococcales</taxon>
        <taxon>Deinococcaceae</taxon>
        <taxon>Deinococcus</taxon>
    </lineage>
</organism>
<feature type="transmembrane region" description="Helical" evidence="11">
    <location>
        <begin position="196"/>
        <end position="215"/>
    </location>
</feature>
<keyword evidence="6" id="KW-0681">Retinal protein</keyword>
<proteinExistence type="inferred from homology"/>
<evidence type="ECO:0000256" key="1">
    <source>
        <dbReference type="ARBA" id="ARBA00004141"/>
    </source>
</evidence>
<evidence type="ECO:0000256" key="7">
    <source>
        <dbReference type="ARBA" id="ARBA00022989"/>
    </source>
</evidence>
<feature type="transmembrane region" description="Helical" evidence="11">
    <location>
        <begin position="70"/>
        <end position="87"/>
    </location>
</feature>
<dbReference type="Proteomes" id="UP001064971">
    <property type="component" value="Plasmid pDAETH-2"/>
</dbReference>
<dbReference type="PANTHER" id="PTHR28286:SF2">
    <property type="entry name" value="BACTERIORHODOPSIN _OPSIN, NOPA (EUROFUNG)"/>
    <property type="match status" value="1"/>
</dbReference>
<evidence type="ECO:0000256" key="10">
    <source>
        <dbReference type="ARBA" id="ARBA00023170"/>
    </source>
</evidence>
<comment type="subcellular location">
    <subcellularLocation>
        <location evidence="1">Membrane</location>
        <topology evidence="1">Multi-pass membrane protein</topology>
    </subcellularLocation>
</comment>
<feature type="transmembrane region" description="Helical" evidence="11">
    <location>
        <begin position="126"/>
        <end position="144"/>
    </location>
</feature>
<dbReference type="PRINTS" id="PR00251">
    <property type="entry name" value="BACTRLOPSIN"/>
</dbReference>
<evidence type="ECO:0000256" key="11">
    <source>
        <dbReference type="SAM" id="Phobius"/>
    </source>
</evidence>
<keyword evidence="3" id="KW-0600">Photoreceptor protein</keyword>
<reference evidence="12" key="1">
    <citation type="submission" date="2022-07" db="EMBL/GenBank/DDBJ databases">
        <title>Complete Genome Sequence of the Radioresistant Bacterium Deinococcus aetherius ST0316, Isolated from the Air Dust collected in Lower Stratosphere above Japan.</title>
        <authorList>
            <person name="Satoh K."/>
            <person name="Hagiwara K."/>
            <person name="Katsumata K."/>
            <person name="Kubo A."/>
            <person name="Yokobori S."/>
            <person name="Yamagishi A."/>
            <person name="Oono Y."/>
            <person name="Narumi I."/>
        </authorList>
    </citation>
    <scope>NUCLEOTIDE SEQUENCE</scope>
    <source>
        <strain evidence="12">ST0316</strain>
        <plasmid evidence="12">pDAETH-2</plasmid>
    </source>
</reference>
<evidence type="ECO:0000256" key="2">
    <source>
        <dbReference type="ARBA" id="ARBA00008130"/>
    </source>
</evidence>
<accession>A0ABM8AJS7</accession>
<protein>
    <submittedName>
        <fullName evidence="12">Rhodopsin</fullName>
    </submittedName>
</protein>
<feature type="transmembrane region" description="Helical" evidence="11">
    <location>
        <begin position="170"/>
        <end position="190"/>
    </location>
</feature>
<keyword evidence="12" id="KW-0614">Plasmid</keyword>
<geneLocation type="plasmid" evidence="12 13">
    <name>pDAETH-2</name>
</geneLocation>
<name>A0ABM8AJS7_9DEIO</name>
<dbReference type="Gene3D" id="1.20.1070.10">
    <property type="entry name" value="Rhodopsin 7-helix transmembrane proteins"/>
    <property type="match status" value="1"/>
</dbReference>
<feature type="transmembrane region" description="Helical" evidence="11">
    <location>
        <begin position="39"/>
        <end position="58"/>
    </location>
</feature>
<dbReference type="Pfam" id="PF01036">
    <property type="entry name" value="Bac_rhodopsin"/>
    <property type="match status" value="1"/>
</dbReference>
<dbReference type="EMBL" id="AP026562">
    <property type="protein sequence ID" value="BDP44073.1"/>
    <property type="molecule type" value="Genomic_DNA"/>
</dbReference>
<comment type="similarity">
    <text evidence="2">Belongs to the archaeal/bacterial/fungal opsin family.</text>
</comment>
<dbReference type="SUPFAM" id="SSF81321">
    <property type="entry name" value="Family A G protein-coupled receptor-like"/>
    <property type="match status" value="1"/>
</dbReference>
<gene>
    <name evidence="12" type="ORF">DAETH_40420</name>
</gene>
<dbReference type="InterPro" id="IPR001425">
    <property type="entry name" value="Arc/bac/fun_rhodopsins"/>
</dbReference>
<evidence type="ECO:0000313" key="13">
    <source>
        <dbReference type="Proteomes" id="UP001064971"/>
    </source>
</evidence>
<dbReference type="PROSITE" id="PS00950">
    <property type="entry name" value="BACTERIAL_OPSIN_1"/>
    <property type="match status" value="1"/>
</dbReference>
<keyword evidence="9 11" id="KW-0472">Membrane</keyword>
<dbReference type="SMART" id="SM01021">
    <property type="entry name" value="Bac_rhodopsin"/>
    <property type="match status" value="1"/>
</dbReference>
<feature type="transmembrane region" description="Helical" evidence="11">
    <location>
        <begin position="6"/>
        <end position="27"/>
    </location>
</feature>
<dbReference type="PANTHER" id="PTHR28286">
    <property type="match status" value="1"/>
</dbReference>
<evidence type="ECO:0000256" key="9">
    <source>
        <dbReference type="ARBA" id="ARBA00023136"/>
    </source>
</evidence>
<evidence type="ECO:0000313" key="12">
    <source>
        <dbReference type="EMBL" id="BDP44073.1"/>
    </source>
</evidence>
<keyword evidence="10" id="KW-0675">Receptor</keyword>
<evidence type="ECO:0000256" key="8">
    <source>
        <dbReference type="ARBA" id="ARBA00022991"/>
    </source>
</evidence>
<evidence type="ECO:0000256" key="4">
    <source>
        <dbReference type="ARBA" id="ARBA00022606"/>
    </source>
</evidence>
<feature type="transmembrane region" description="Helical" evidence="11">
    <location>
        <begin position="99"/>
        <end position="120"/>
    </location>
</feature>
<keyword evidence="4" id="KW-0716">Sensory transduction</keyword>
<sequence length="245" mass="26864">MNETVALWNWIGFGGMLIGALLFFPHTRRPVSEYARQSYLGLFLVPLIAMLLYLMLALGQGRTEVEGRTVSWIRYVTWILTTPLLLNQLARLVRAPGSFVAALLVSNTLMIGTGALADLSPTPQRYVWYGVSCAAFVAVFFLLYSDFTRRAGQHGGEVERTFRRLRDVNFILWLGYPVVWILGTSGVRVLDSGLQAALYTLLDLAAKVGFGLLVLSGRDLLERVGTVATQNMESGRLASSGGGSA</sequence>
<evidence type="ECO:0000256" key="3">
    <source>
        <dbReference type="ARBA" id="ARBA00022543"/>
    </source>
</evidence>